<reference evidence="10 11" key="1">
    <citation type="journal article" date="2012" name="ISME J.">
        <title>Genomic insights to SAR86, an abundant and uncultivated marine bacterial lineage.</title>
        <authorList>
            <person name="Dupont C.L."/>
            <person name="Rusch D.B."/>
            <person name="Yooseph S."/>
            <person name="Lombardo M.J."/>
            <person name="Richter R.A."/>
            <person name="Valas R."/>
            <person name="Novotny M."/>
            <person name="Yee-Greenbaum J."/>
            <person name="Selengut J.D."/>
            <person name="Haft D.H."/>
            <person name="Halpern A.L."/>
            <person name="Lasken R.S."/>
            <person name="Nealson K."/>
            <person name="Friedman R."/>
            <person name="Venter J.C."/>
        </authorList>
    </citation>
    <scope>NUCLEOTIDE SEQUENCE [LARGE SCALE GENOMIC DNA]</scope>
</reference>
<name>J4V6Q3_9GAMM</name>
<dbReference type="GO" id="GO:0051213">
    <property type="term" value="F:dioxygenase activity"/>
    <property type="evidence" value="ECO:0007669"/>
    <property type="project" value="UniProtKB-KW"/>
</dbReference>
<dbReference type="GO" id="GO:0032451">
    <property type="term" value="F:demethylase activity"/>
    <property type="evidence" value="ECO:0007669"/>
    <property type="project" value="UniProtKB-ARBA"/>
</dbReference>
<evidence type="ECO:0000313" key="10">
    <source>
        <dbReference type="EMBL" id="EJP74082.1"/>
    </source>
</evidence>
<protein>
    <submittedName>
        <fullName evidence="10">Putative Alpha-ketoglutarate-dependent dioxygenase AlkB</fullName>
    </submittedName>
</protein>
<evidence type="ECO:0000313" key="11">
    <source>
        <dbReference type="Proteomes" id="UP000010116"/>
    </source>
</evidence>
<dbReference type="Proteomes" id="UP000010116">
    <property type="component" value="Unassembled WGS sequence"/>
</dbReference>
<keyword evidence="3" id="KW-0227">DNA damage</keyword>
<dbReference type="InterPro" id="IPR005123">
    <property type="entry name" value="Oxoglu/Fe-dep_dioxygenase_dom"/>
</dbReference>
<dbReference type="InterPro" id="IPR027450">
    <property type="entry name" value="AlkB-like"/>
</dbReference>
<accession>J4V6Q3</accession>
<sequence>MNKTALVPKLKKFTINRSISDEIFNYCFNEIDWEQGEIKLYGKIHKIPRLQAWYANDGLTYTYSNKKLYPKKWTKRLIQFKNEIENITNSKFNSMLANLYRDGNDSMGFHSDDEEELGSKPIIASISLGENRPLIFKHKKEDITHRIEQNHGDIILMTGNTQQEWKHGINKSKKITLPRINLTFRTIITR</sequence>
<dbReference type="SUPFAM" id="SSF51197">
    <property type="entry name" value="Clavaminate synthase-like"/>
    <property type="match status" value="1"/>
</dbReference>
<evidence type="ECO:0000256" key="3">
    <source>
        <dbReference type="ARBA" id="ARBA00022763"/>
    </source>
</evidence>
<evidence type="ECO:0000256" key="7">
    <source>
        <dbReference type="ARBA" id="ARBA00023004"/>
    </source>
</evidence>
<dbReference type="GO" id="GO:0006307">
    <property type="term" value="P:DNA alkylation repair"/>
    <property type="evidence" value="ECO:0007669"/>
    <property type="project" value="InterPro"/>
</dbReference>
<keyword evidence="6" id="KW-0560">Oxidoreductase</keyword>
<evidence type="ECO:0000259" key="9">
    <source>
        <dbReference type="PROSITE" id="PS51471"/>
    </source>
</evidence>
<keyword evidence="4" id="KW-0460">Magnesium</keyword>
<dbReference type="HOGENOM" id="CLU_048788_5_2_6"/>
<dbReference type="InterPro" id="IPR037151">
    <property type="entry name" value="AlkB-like_sf"/>
</dbReference>
<gene>
    <name evidence="10" type="ORF">NT02SARS_1459</name>
</gene>
<dbReference type="GO" id="GO:0046872">
    <property type="term" value="F:metal ion binding"/>
    <property type="evidence" value="ECO:0007669"/>
    <property type="project" value="UniProtKB-KW"/>
</dbReference>
<dbReference type="Gene3D" id="2.60.120.590">
    <property type="entry name" value="Alpha-ketoglutarate-dependent dioxygenase AlkB-like"/>
    <property type="match status" value="1"/>
</dbReference>
<dbReference type="FunFam" id="2.60.120.590:FF:000004">
    <property type="entry name" value="DNA oxidative demethylase ALKBH2"/>
    <property type="match status" value="1"/>
</dbReference>
<dbReference type="GO" id="GO:0016705">
    <property type="term" value="F:oxidoreductase activity, acting on paired donors, with incorporation or reduction of molecular oxygen"/>
    <property type="evidence" value="ECO:0007669"/>
    <property type="project" value="UniProtKB-ARBA"/>
</dbReference>
<dbReference type="EMBL" id="JH611161">
    <property type="protein sequence ID" value="EJP74082.1"/>
    <property type="molecule type" value="Genomic_DNA"/>
</dbReference>
<evidence type="ECO:0000256" key="1">
    <source>
        <dbReference type="ARBA" id="ARBA00001954"/>
    </source>
</evidence>
<feature type="domain" description="Fe2OG dioxygenase" evidence="9">
    <location>
        <begin position="91"/>
        <end position="188"/>
    </location>
</feature>
<dbReference type="InterPro" id="IPR032854">
    <property type="entry name" value="ALKBH3"/>
</dbReference>
<dbReference type="AlphaFoldDB" id="J4V6Q3"/>
<dbReference type="PROSITE" id="PS51471">
    <property type="entry name" value="FE2OG_OXY"/>
    <property type="match status" value="1"/>
</dbReference>
<organism evidence="10 11">
    <name type="scientific">SAR86 cluster bacterium SAR86B</name>
    <dbReference type="NCBI Taxonomy" id="1123867"/>
    <lineage>
        <taxon>Bacteria</taxon>
        <taxon>Pseudomonadati</taxon>
        <taxon>Pseudomonadota</taxon>
        <taxon>Gammaproteobacteria</taxon>
        <taxon>SAR86 cluster</taxon>
    </lineage>
</organism>
<evidence type="ECO:0000256" key="4">
    <source>
        <dbReference type="ARBA" id="ARBA00022842"/>
    </source>
</evidence>
<dbReference type="GO" id="GO:0140097">
    <property type="term" value="F:catalytic activity, acting on DNA"/>
    <property type="evidence" value="ECO:0007669"/>
    <property type="project" value="UniProtKB-ARBA"/>
</dbReference>
<evidence type="ECO:0000256" key="2">
    <source>
        <dbReference type="ARBA" id="ARBA00022723"/>
    </source>
</evidence>
<evidence type="ECO:0000256" key="5">
    <source>
        <dbReference type="ARBA" id="ARBA00022964"/>
    </source>
</evidence>
<evidence type="ECO:0000256" key="6">
    <source>
        <dbReference type="ARBA" id="ARBA00023002"/>
    </source>
</evidence>
<keyword evidence="8" id="KW-0234">DNA repair</keyword>
<dbReference type="PANTHER" id="PTHR31212">
    <property type="entry name" value="ALPHA-KETOGLUTARATE-DEPENDENT DIOXYGENASE ALKB HOMOLOG 3"/>
    <property type="match status" value="1"/>
</dbReference>
<proteinExistence type="predicted"/>
<evidence type="ECO:0000256" key="8">
    <source>
        <dbReference type="ARBA" id="ARBA00023204"/>
    </source>
</evidence>
<keyword evidence="7" id="KW-0408">Iron</keyword>
<comment type="cofactor">
    <cofactor evidence="1">
        <name>Fe(2+)</name>
        <dbReference type="ChEBI" id="CHEBI:29033"/>
    </cofactor>
</comment>
<keyword evidence="2" id="KW-0479">Metal-binding</keyword>
<dbReference type="PANTHER" id="PTHR31212:SF4">
    <property type="entry name" value="ALPHA-KETOGLUTARATE-DEPENDENT DIOXYGENASE ALKB HOMOLOG 3"/>
    <property type="match status" value="1"/>
</dbReference>
<dbReference type="GO" id="GO:0016787">
    <property type="term" value="F:hydrolase activity"/>
    <property type="evidence" value="ECO:0007669"/>
    <property type="project" value="UniProtKB-ARBA"/>
</dbReference>
<dbReference type="Pfam" id="PF13532">
    <property type="entry name" value="2OG-FeII_Oxy_2"/>
    <property type="match status" value="1"/>
</dbReference>
<keyword evidence="5 10" id="KW-0223">Dioxygenase</keyword>